<proteinExistence type="inferred from homology"/>
<evidence type="ECO:0000256" key="9">
    <source>
        <dbReference type="ARBA" id="ARBA00031684"/>
    </source>
</evidence>
<keyword evidence="6" id="KW-0249">Electron transport</keyword>
<reference evidence="10 11" key="1">
    <citation type="submission" date="2016-11" db="EMBL/GenBank/DDBJ databases">
        <authorList>
            <person name="Jaros S."/>
            <person name="Januszkiewicz K."/>
            <person name="Wedrychowicz H."/>
        </authorList>
    </citation>
    <scope>NUCLEOTIDE SEQUENCE [LARGE SCALE GENOMIC DNA]</scope>
</reference>
<dbReference type="Proteomes" id="UP000249464">
    <property type="component" value="Unassembled WGS sequence"/>
</dbReference>
<name>A0A2X0P5D9_9BASI</name>
<dbReference type="PANTHER" id="PTHR12022:SF0">
    <property type="entry name" value="CYTOCHROME B-C1 COMPLEX SUBUNIT 7"/>
    <property type="match status" value="1"/>
</dbReference>
<dbReference type="SUPFAM" id="SSF81524">
    <property type="entry name" value="14 kDa protein of cytochrome bc1 complex (Ubiquinol-cytochrome c reductase)"/>
    <property type="match status" value="2"/>
</dbReference>
<gene>
    <name evidence="10" type="primary">BQ5605_C005g03163</name>
    <name evidence="10" type="ORF">BQ5605_C005G03163</name>
</gene>
<keyword evidence="7" id="KW-0496">Mitochondrion</keyword>
<keyword evidence="3" id="KW-0813">Transport</keyword>
<keyword evidence="5" id="KW-0999">Mitochondrion inner membrane</keyword>
<organism evidence="10 11">
    <name type="scientific">Microbotryum silenes-dioicae</name>
    <dbReference type="NCBI Taxonomy" id="796604"/>
    <lineage>
        <taxon>Eukaryota</taxon>
        <taxon>Fungi</taxon>
        <taxon>Dikarya</taxon>
        <taxon>Basidiomycota</taxon>
        <taxon>Pucciniomycotina</taxon>
        <taxon>Microbotryomycetes</taxon>
        <taxon>Microbotryales</taxon>
        <taxon>Microbotryaceae</taxon>
        <taxon>Microbotryum</taxon>
    </lineage>
</organism>
<evidence type="ECO:0000256" key="5">
    <source>
        <dbReference type="ARBA" id="ARBA00022792"/>
    </source>
</evidence>
<evidence type="ECO:0000256" key="3">
    <source>
        <dbReference type="ARBA" id="ARBA00022448"/>
    </source>
</evidence>
<accession>A0A2X0P5D9</accession>
<dbReference type="Gene3D" id="1.10.1090.10">
    <property type="entry name" value="Cytochrome b-c1 complex subunit 7"/>
    <property type="match status" value="2"/>
</dbReference>
<dbReference type="Pfam" id="PF02271">
    <property type="entry name" value="UCR_14kD"/>
    <property type="match status" value="2"/>
</dbReference>
<evidence type="ECO:0000256" key="7">
    <source>
        <dbReference type="ARBA" id="ARBA00023128"/>
    </source>
</evidence>
<comment type="subcellular location">
    <subcellularLocation>
        <location evidence="1">Mitochondrion inner membrane</location>
        <topology evidence="1">Peripheral membrane protein</topology>
        <orientation evidence="1">Matrix side</orientation>
    </subcellularLocation>
</comment>
<dbReference type="PANTHER" id="PTHR12022">
    <property type="entry name" value="UBIQUINOL-CYTOCHROME C REDUCTASE COMPLEX 14 KD PROTEIN"/>
    <property type="match status" value="1"/>
</dbReference>
<evidence type="ECO:0000256" key="1">
    <source>
        <dbReference type="ARBA" id="ARBA00004443"/>
    </source>
</evidence>
<dbReference type="InterPro" id="IPR003197">
    <property type="entry name" value="QCR7"/>
</dbReference>
<dbReference type="AlphaFoldDB" id="A0A2X0P5D9"/>
<protein>
    <recommendedName>
        <fullName evidence="9">Complex III subunit 7</fullName>
    </recommendedName>
</protein>
<dbReference type="InterPro" id="IPR036544">
    <property type="entry name" value="QCR7_sf"/>
</dbReference>
<evidence type="ECO:0000256" key="4">
    <source>
        <dbReference type="ARBA" id="ARBA00022660"/>
    </source>
</evidence>
<dbReference type="EMBL" id="FQNC01000047">
    <property type="protein sequence ID" value="SGY72367.1"/>
    <property type="molecule type" value="Genomic_DNA"/>
</dbReference>
<sequence length="169" mass="19414">MTVLGPSLYKQVQASKGLYKFLKPFADRFASVAGYRAHGLKYDDILIEENPTVQKLRRKRARCRRARPHTFVLAPRRDRTSHTGCAEYANIATDSTPTHLQALGRLSERESYDRAFRLRTASMCAIAHQELPKDKWVPKDQDVRYLKPLVAEIEQEAAERATWDSVKRA</sequence>
<keyword evidence="4" id="KW-0679">Respiratory chain</keyword>
<keyword evidence="11" id="KW-1185">Reference proteome</keyword>
<keyword evidence="8" id="KW-0472">Membrane</keyword>
<dbReference type="GO" id="GO:0005743">
    <property type="term" value="C:mitochondrial inner membrane"/>
    <property type="evidence" value="ECO:0007669"/>
    <property type="project" value="UniProtKB-SubCell"/>
</dbReference>
<evidence type="ECO:0000313" key="11">
    <source>
        <dbReference type="Proteomes" id="UP000249464"/>
    </source>
</evidence>
<evidence type="ECO:0000256" key="6">
    <source>
        <dbReference type="ARBA" id="ARBA00022982"/>
    </source>
</evidence>
<evidence type="ECO:0000256" key="8">
    <source>
        <dbReference type="ARBA" id="ARBA00023136"/>
    </source>
</evidence>
<evidence type="ECO:0000313" key="10">
    <source>
        <dbReference type="EMBL" id="SGY72367.1"/>
    </source>
</evidence>
<dbReference type="GO" id="GO:0045275">
    <property type="term" value="C:respiratory chain complex III"/>
    <property type="evidence" value="ECO:0007669"/>
    <property type="project" value="InterPro"/>
</dbReference>
<dbReference type="STRING" id="796604.A0A2X0P5D9"/>
<dbReference type="PIRSF" id="PIRSF000022">
    <property type="entry name" value="Bc1_14K"/>
    <property type="match status" value="1"/>
</dbReference>
<comment type="similarity">
    <text evidence="2">Belongs to the UQCRB/QCR7 family.</text>
</comment>
<evidence type="ECO:0000256" key="2">
    <source>
        <dbReference type="ARBA" id="ARBA00008554"/>
    </source>
</evidence>
<dbReference type="GO" id="GO:0006122">
    <property type="term" value="P:mitochondrial electron transport, ubiquinol to cytochrome c"/>
    <property type="evidence" value="ECO:0007669"/>
    <property type="project" value="InterPro"/>
</dbReference>